<evidence type="ECO:0000259" key="1">
    <source>
        <dbReference type="Pfam" id="PF00078"/>
    </source>
</evidence>
<dbReference type="InterPro" id="IPR000477">
    <property type="entry name" value="RT_dom"/>
</dbReference>
<dbReference type="InterPro" id="IPR036691">
    <property type="entry name" value="Endo/exonu/phosph_ase_sf"/>
</dbReference>
<dbReference type="InterPro" id="IPR043502">
    <property type="entry name" value="DNA/RNA_pol_sf"/>
</dbReference>
<dbReference type="EMBL" id="HBIJ01011252">
    <property type="protein sequence ID" value="CAE0366950.1"/>
    <property type="molecule type" value="Transcribed_RNA"/>
</dbReference>
<gene>
    <name evidence="2" type="ORF">ALAG00032_LOCUS7698</name>
</gene>
<dbReference type="SUPFAM" id="SSF56219">
    <property type="entry name" value="DNase I-like"/>
    <property type="match status" value="1"/>
</dbReference>
<sequence length="875" mass="98786">MREQNLVDKTENITNPLDLLRADLASIIFELELEEIPVVLAGDWNFTFKPDSHQQQYNLSKEDKSWHSWMNLSLDDPLTNAFYFRGFTPSYTFSRNHSSSDVDAFLARQSFLKKSLRSASIIRKGSLGATQFSCSGHSPLVIELDLSAQLGPFTDETVYPKANPYKTTFAVLTSKSDTVALFQDCLQVKIQSSQFPSLVQSISEQQSPSQVALDEAYEELLSLLKDTTKLVHERKTRHQEKLLTKKTYKAMTNSQSRRQVYKLLIAFVTSLGRRESVKNDLIYKYSHILDLMDVDFSDICRLIKIASGDIHDYQSLPSNMNPSKAQSISIALAKSSLDQSVAIWRLIVQNIDHNFEQTKLRIVKEARAQRALRYTENGKLKIAQLVREAMAKPPNSKYISSLAVRNESNKLEVVTSPEQLARFLVQKFDTWMGGGGRTFWYDNSPLNALTEEGKNLRRQIALHGSNAVDFDGLGIPKKYTIIFDALKTLPGFDPSQFPDLFAPISIEEWKKYWSSRKSGKAPGLSGVTADMIRACPEDFQTLILSLLNSALRSRKNFSWWKRRLLLPVPKVANDPDINKTRPIMLLDVLSKGFWAILFSRVVPTLERLKAFRSGQFGARPGTNTAEPLTIVFALAELAFSDQVSLYVNNIDVSKAFDSPALGIGVESSLRRLGIDEAFIDYNLDLDIDNKVCVMTAYGTSEEILGSQDGVFSATRGVSQGMSESPLKWNCFHIVLADLQVSHVNEGVVEILNSGLRRTHLRAAPIVDQEHRICSTAFIDDMQLVSTTPRGVELRLNICNLFLEFNAIQFNVDKTRILANLWQGEEYDLAKRTDWSAWIYSTDAIFNESGFCNLSNTQKLQTIQNHLIFPYPSHFP</sequence>
<reference evidence="2" key="1">
    <citation type="submission" date="2021-01" db="EMBL/GenBank/DDBJ databases">
        <authorList>
            <person name="Corre E."/>
            <person name="Pelletier E."/>
            <person name="Niang G."/>
            <person name="Scheremetjew M."/>
            <person name="Finn R."/>
            <person name="Kale V."/>
            <person name="Holt S."/>
            <person name="Cochrane G."/>
            <person name="Meng A."/>
            <person name="Brown T."/>
            <person name="Cohen L."/>
        </authorList>
    </citation>
    <scope>NUCLEOTIDE SEQUENCE</scope>
    <source>
        <strain evidence="2">CCMP1510</strain>
    </source>
</reference>
<organism evidence="2">
    <name type="scientific">Aureoumbra lagunensis</name>
    <dbReference type="NCBI Taxonomy" id="44058"/>
    <lineage>
        <taxon>Eukaryota</taxon>
        <taxon>Sar</taxon>
        <taxon>Stramenopiles</taxon>
        <taxon>Ochrophyta</taxon>
        <taxon>Pelagophyceae</taxon>
        <taxon>Pelagomonadales</taxon>
        <taxon>Aureoumbra</taxon>
    </lineage>
</organism>
<evidence type="ECO:0000313" key="2">
    <source>
        <dbReference type="EMBL" id="CAE0366950.1"/>
    </source>
</evidence>
<dbReference type="AlphaFoldDB" id="A0A7S3JW59"/>
<dbReference type="SUPFAM" id="SSF56672">
    <property type="entry name" value="DNA/RNA polymerases"/>
    <property type="match status" value="1"/>
</dbReference>
<name>A0A7S3JW59_9STRA</name>
<feature type="domain" description="Reverse transcriptase" evidence="1">
    <location>
        <begin position="576"/>
        <end position="817"/>
    </location>
</feature>
<dbReference type="Gene3D" id="3.60.10.10">
    <property type="entry name" value="Endonuclease/exonuclease/phosphatase"/>
    <property type="match status" value="1"/>
</dbReference>
<proteinExistence type="predicted"/>
<dbReference type="PANTHER" id="PTHR19446">
    <property type="entry name" value="REVERSE TRANSCRIPTASES"/>
    <property type="match status" value="1"/>
</dbReference>
<dbReference type="Pfam" id="PF00078">
    <property type="entry name" value="RVT_1"/>
    <property type="match status" value="1"/>
</dbReference>
<accession>A0A7S3JW59</accession>
<protein>
    <recommendedName>
        <fullName evidence="1">Reverse transcriptase domain-containing protein</fullName>
    </recommendedName>
</protein>